<feature type="compositionally biased region" description="Basic and acidic residues" evidence="1">
    <location>
        <begin position="29"/>
        <end position="39"/>
    </location>
</feature>
<dbReference type="Proteomes" id="UP001159363">
    <property type="component" value="Chromosome 9"/>
</dbReference>
<proteinExistence type="predicted"/>
<evidence type="ECO:0000256" key="1">
    <source>
        <dbReference type="SAM" id="MobiDB-lite"/>
    </source>
</evidence>
<evidence type="ECO:0000313" key="3">
    <source>
        <dbReference type="Proteomes" id="UP001159363"/>
    </source>
</evidence>
<comment type="caution">
    <text evidence="2">The sequence shown here is derived from an EMBL/GenBank/DDBJ whole genome shotgun (WGS) entry which is preliminary data.</text>
</comment>
<evidence type="ECO:0000313" key="2">
    <source>
        <dbReference type="EMBL" id="KAJ8874556.1"/>
    </source>
</evidence>
<reference evidence="2 3" key="1">
    <citation type="submission" date="2023-02" db="EMBL/GenBank/DDBJ databases">
        <title>LHISI_Scaffold_Assembly.</title>
        <authorList>
            <person name="Stuart O.P."/>
            <person name="Cleave R."/>
            <person name="Magrath M.J.L."/>
            <person name="Mikheyev A.S."/>
        </authorList>
    </citation>
    <scope>NUCLEOTIDE SEQUENCE [LARGE SCALE GENOMIC DNA]</scope>
    <source>
        <strain evidence="2">Daus_M_001</strain>
        <tissue evidence="2">Leg muscle</tissue>
    </source>
</reference>
<organism evidence="2 3">
    <name type="scientific">Dryococelus australis</name>
    <dbReference type="NCBI Taxonomy" id="614101"/>
    <lineage>
        <taxon>Eukaryota</taxon>
        <taxon>Metazoa</taxon>
        <taxon>Ecdysozoa</taxon>
        <taxon>Arthropoda</taxon>
        <taxon>Hexapoda</taxon>
        <taxon>Insecta</taxon>
        <taxon>Pterygota</taxon>
        <taxon>Neoptera</taxon>
        <taxon>Polyneoptera</taxon>
        <taxon>Phasmatodea</taxon>
        <taxon>Verophasmatodea</taxon>
        <taxon>Anareolatae</taxon>
        <taxon>Phasmatidae</taxon>
        <taxon>Eurycanthinae</taxon>
        <taxon>Dryococelus</taxon>
    </lineage>
</organism>
<dbReference type="EMBL" id="JARBHB010000010">
    <property type="protein sequence ID" value="KAJ8874556.1"/>
    <property type="molecule type" value="Genomic_DNA"/>
</dbReference>
<sequence length="440" mass="48058">MEAGNGAGKDTGGRGGKRKESEGGGGRICGEKCGRETLKMRKKGMVGGRKEKHRGKNCGGNSNIFDDLPRPYNSKRKVLKNSSDGDSLVLAVPNLTRSSPVGLCHSSGATLPQAAQIGQSSVDNLNYRSNDNFLVTVAKKASCGIGIVRPPKFRVHKRERTERCKCERREGVEIFKHAGMQNTSPEMAAVNQDPAPDIASSRAEGDSSILGVHVGTYNNASCTFNSPVRLYKHDIFFWEEVEKNHTPTREGSGGVVIGLLASYLGIFASGNRVGRCRCSAGFLWALPFTLRLHSGVAPYSARFTLIGSKDLDVMSRRNVNYRVRWVIHYLPKSNWSPVHNVCSVVVTPLESRRATSCGYNSSHPVWHALYECLQDIHGDSSPFLLQPFHELSNGFWPRLTSPHPAIQFVPKMFYRAEVGALGGPVQLANIVVGVPLQSSP</sequence>
<feature type="compositionally biased region" description="Gly residues" evidence="1">
    <location>
        <begin position="1"/>
        <end position="14"/>
    </location>
</feature>
<name>A0ABQ9GRA3_9NEOP</name>
<feature type="compositionally biased region" description="Basic residues" evidence="1">
    <location>
        <begin position="40"/>
        <end position="56"/>
    </location>
</feature>
<gene>
    <name evidence="2" type="ORF">PR048_025419</name>
</gene>
<keyword evidence="3" id="KW-1185">Reference proteome</keyword>
<protein>
    <submittedName>
        <fullName evidence="2">Uncharacterized protein</fullName>
    </submittedName>
</protein>
<feature type="region of interest" description="Disordered" evidence="1">
    <location>
        <begin position="1"/>
        <end position="69"/>
    </location>
</feature>
<accession>A0ABQ9GRA3</accession>